<proteinExistence type="predicted"/>
<keyword evidence="1" id="KW-0732">Signal</keyword>
<organism evidence="2 3">
    <name type="scientific">Stenotrophomonas panacihumi</name>
    <dbReference type="NCBI Taxonomy" id="676599"/>
    <lineage>
        <taxon>Bacteria</taxon>
        <taxon>Pseudomonadati</taxon>
        <taxon>Pseudomonadota</taxon>
        <taxon>Gammaproteobacteria</taxon>
        <taxon>Lysobacterales</taxon>
        <taxon>Lysobacteraceae</taxon>
        <taxon>Stenotrophomonas</taxon>
    </lineage>
</organism>
<gene>
    <name evidence="2" type="ORF">ARC20_14025</name>
</gene>
<dbReference type="InterPro" id="IPR010239">
    <property type="entry name" value="CHP02001"/>
</dbReference>
<dbReference type="OrthoDB" id="9793561at2"/>
<dbReference type="Pfam" id="PF09694">
    <property type="entry name" value="Gcw_chp"/>
    <property type="match status" value="1"/>
</dbReference>
<dbReference type="RefSeq" id="WP_057648223.1">
    <property type="nucleotide sequence ID" value="NZ_LLXU01000108.1"/>
</dbReference>
<dbReference type="STRING" id="676599.ARC20_14025"/>
<dbReference type="AlphaFoldDB" id="A0A0R0AF02"/>
<name>A0A0R0AF02_9GAMM</name>
<feature type="chain" id="PRO_5006390680" evidence="1">
    <location>
        <begin position="31"/>
        <end position="236"/>
    </location>
</feature>
<comment type="caution">
    <text evidence="2">The sequence shown here is derived from an EMBL/GenBank/DDBJ whole genome shotgun (WGS) entry which is preliminary data.</text>
</comment>
<evidence type="ECO:0000256" key="1">
    <source>
        <dbReference type="SAM" id="SignalP"/>
    </source>
</evidence>
<reference evidence="2 3" key="1">
    <citation type="submission" date="2015-10" db="EMBL/GenBank/DDBJ databases">
        <title>Genome sequencing and analysis of members of genus Stenotrophomonas.</title>
        <authorList>
            <person name="Patil P.P."/>
            <person name="Midha S."/>
            <person name="Patil P.B."/>
        </authorList>
    </citation>
    <scope>NUCLEOTIDE SEQUENCE [LARGE SCALE GENOMIC DNA]</scope>
    <source>
        <strain evidence="2 3">JCM 16536</strain>
    </source>
</reference>
<dbReference type="NCBIfam" id="TIGR02001">
    <property type="entry name" value="gcw_chp"/>
    <property type="match status" value="1"/>
</dbReference>
<dbReference type="Proteomes" id="UP000051802">
    <property type="component" value="Unassembled WGS sequence"/>
</dbReference>
<evidence type="ECO:0000313" key="2">
    <source>
        <dbReference type="EMBL" id="KRG39283.1"/>
    </source>
</evidence>
<dbReference type="SUPFAM" id="SSF56935">
    <property type="entry name" value="Porins"/>
    <property type="match status" value="1"/>
</dbReference>
<accession>A0A0R0AF02</accession>
<sequence length="236" mass="25651">MYSPLHTASRGFSRAALLLCLGAAAPLAAASTLSGNMTLTSDYVWRGTTQTQGDFAAQAGLKWAADNGLYASAWGSNVEFAPQTHASSELDLILGWGGNLSDDWALDANLTHYRYPSTTVDLNWTELNGTLTWKQNYWAQLGWSNDVMASDQTGTYAQVGARFPLGERFRIEAALGHYWLDDAYGDSYTHGQLGVVWAIRSPLELRVTAHDTDHAAERLFPGLAGSRVEAALQASF</sequence>
<protein>
    <submittedName>
        <fullName evidence="2">Uncharacterized protein</fullName>
    </submittedName>
</protein>
<evidence type="ECO:0000313" key="3">
    <source>
        <dbReference type="Proteomes" id="UP000051802"/>
    </source>
</evidence>
<feature type="signal peptide" evidence="1">
    <location>
        <begin position="1"/>
        <end position="30"/>
    </location>
</feature>
<keyword evidence="3" id="KW-1185">Reference proteome</keyword>
<dbReference type="EMBL" id="LLXU01000108">
    <property type="protein sequence ID" value="KRG39283.1"/>
    <property type="molecule type" value="Genomic_DNA"/>
</dbReference>